<evidence type="ECO:0000313" key="11">
    <source>
        <dbReference type="Proteomes" id="UP000326302"/>
    </source>
</evidence>
<gene>
    <name evidence="9" type="ORF">DM867_07965</name>
    <name evidence="10" type="ORF">DMP03_09635</name>
</gene>
<comment type="caution">
    <text evidence="10">The sequence shown here is derived from an EMBL/GenBank/DDBJ whole genome shotgun (WGS) entry which is preliminary data.</text>
</comment>
<dbReference type="PANTHER" id="PTHR42957">
    <property type="entry name" value="HELICASE MJ1565-RELATED"/>
    <property type="match status" value="1"/>
</dbReference>
<feature type="domain" description="Helicase HerA central" evidence="7">
    <location>
        <begin position="8"/>
        <end position="102"/>
    </location>
</feature>
<dbReference type="AlphaFoldDB" id="A0A5N5U6F2"/>
<dbReference type="Pfam" id="PF01935">
    <property type="entry name" value="DUF87"/>
    <property type="match status" value="1"/>
</dbReference>
<dbReference type="Proteomes" id="UP000326302">
    <property type="component" value="Unassembled WGS sequence"/>
</dbReference>
<evidence type="ECO:0000256" key="2">
    <source>
        <dbReference type="ARBA" id="ARBA00034617"/>
    </source>
</evidence>
<evidence type="ECO:0000256" key="1">
    <source>
        <dbReference type="ARBA" id="ARBA00007816"/>
    </source>
</evidence>
<evidence type="ECO:0000256" key="6">
    <source>
        <dbReference type="SAM" id="MobiDB-lite"/>
    </source>
</evidence>
<feature type="region of interest" description="Disordered" evidence="6">
    <location>
        <begin position="578"/>
        <end position="648"/>
    </location>
</feature>
<accession>A0A5N5U6F2</accession>
<dbReference type="EMBL" id="QJOW01000004">
    <property type="protein sequence ID" value="KAB7514143.1"/>
    <property type="molecule type" value="Genomic_DNA"/>
</dbReference>
<dbReference type="OrthoDB" id="242625at2157"/>
<comment type="similarity">
    <text evidence="1">Belongs to the HerA family.</text>
</comment>
<feature type="domain" description="Winged helix" evidence="8">
    <location>
        <begin position="476"/>
        <end position="579"/>
    </location>
</feature>
<feature type="compositionally biased region" description="Basic and acidic residues" evidence="6">
    <location>
        <begin position="639"/>
        <end position="648"/>
    </location>
</feature>
<dbReference type="SUPFAM" id="SSF52540">
    <property type="entry name" value="P-loop containing nucleoside triphosphate hydrolases"/>
    <property type="match status" value="1"/>
</dbReference>
<evidence type="ECO:0000313" key="10">
    <source>
        <dbReference type="EMBL" id="KAB7514143.1"/>
    </source>
</evidence>
<feature type="compositionally biased region" description="Basic and acidic residues" evidence="6">
    <location>
        <begin position="594"/>
        <end position="603"/>
    </location>
</feature>
<comment type="catalytic activity">
    <reaction evidence="3">
        <text>ATP + H2O = ADP + phosphate + H(+)</text>
        <dbReference type="Rhea" id="RHEA:13065"/>
        <dbReference type="ChEBI" id="CHEBI:15377"/>
        <dbReference type="ChEBI" id="CHEBI:15378"/>
        <dbReference type="ChEBI" id="CHEBI:30616"/>
        <dbReference type="ChEBI" id="CHEBI:43474"/>
        <dbReference type="ChEBI" id="CHEBI:456216"/>
        <dbReference type="EC" id="5.6.2.3"/>
    </reaction>
</comment>
<comment type="catalytic activity">
    <reaction evidence="2">
        <text>Couples ATP hydrolysis with the unwinding of duplex DNA by translocating in the 3'-5' direction.</text>
        <dbReference type="EC" id="5.6.2.4"/>
    </reaction>
</comment>
<dbReference type="PANTHER" id="PTHR42957:SF1">
    <property type="entry name" value="HELICASE MJ1565-RELATED"/>
    <property type="match status" value="1"/>
</dbReference>
<organism evidence="10 11">
    <name type="scientific">Halosegnis rubeus</name>
    <dbReference type="NCBI Taxonomy" id="2212850"/>
    <lineage>
        <taxon>Archaea</taxon>
        <taxon>Methanobacteriati</taxon>
        <taxon>Methanobacteriota</taxon>
        <taxon>Stenosarchaea group</taxon>
        <taxon>Halobacteria</taxon>
        <taxon>Halobacteriales</taxon>
        <taxon>Natronomonadaceae</taxon>
        <taxon>Halosegnis</taxon>
    </lineage>
</organism>
<dbReference type="EMBL" id="QKKZ01000003">
    <property type="protein sequence ID" value="KAB7513740.1"/>
    <property type="molecule type" value="Genomic_DNA"/>
</dbReference>
<dbReference type="Gene3D" id="3.40.50.300">
    <property type="entry name" value="P-loop containing nucleotide triphosphate hydrolases"/>
    <property type="match status" value="1"/>
</dbReference>
<evidence type="ECO:0000256" key="4">
    <source>
        <dbReference type="ARBA" id="ARBA00048988"/>
    </source>
</evidence>
<evidence type="ECO:0000313" key="12">
    <source>
        <dbReference type="Proteomes" id="UP000326865"/>
    </source>
</evidence>
<feature type="compositionally biased region" description="Basic and acidic residues" evidence="6">
    <location>
        <begin position="375"/>
        <end position="384"/>
    </location>
</feature>
<dbReference type="InterPro" id="IPR027417">
    <property type="entry name" value="P-loop_NTPase"/>
</dbReference>
<dbReference type="InterPro" id="IPR008571">
    <property type="entry name" value="HerA-like"/>
</dbReference>
<dbReference type="GO" id="GO:0043139">
    <property type="term" value="F:5'-3' DNA helicase activity"/>
    <property type="evidence" value="ECO:0007669"/>
    <property type="project" value="UniProtKB-EC"/>
</dbReference>
<evidence type="ECO:0000313" key="9">
    <source>
        <dbReference type="EMBL" id="KAB7513740.1"/>
    </source>
</evidence>
<feature type="compositionally biased region" description="Acidic residues" evidence="6">
    <location>
        <begin position="450"/>
        <end position="467"/>
    </location>
</feature>
<proteinExistence type="inferred from homology"/>
<dbReference type="Proteomes" id="UP000326865">
    <property type="component" value="Unassembled WGS sequence"/>
</dbReference>
<feature type="compositionally biased region" description="Low complexity" evidence="6">
    <location>
        <begin position="440"/>
        <end position="449"/>
    </location>
</feature>
<dbReference type="RefSeq" id="WP_152120480.1">
    <property type="nucleotide sequence ID" value="NZ_QJOW01000004.1"/>
</dbReference>
<evidence type="ECO:0000256" key="3">
    <source>
        <dbReference type="ARBA" id="ARBA00048954"/>
    </source>
</evidence>
<evidence type="ECO:0000259" key="8">
    <source>
        <dbReference type="Pfam" id="PF26491"/>
    </source>
</evidence>
<evidence type="ECO:0000259" key="7">
    <source>
        <dbReference type="Pfam" id="PF01935"/>
    </source>
</evidence>
<comment type="catalytic activity">
    <reaction evidence="4">
        <text>ATP + H2O = ADP + phosphate + H(+)</text>
        <dbReference type="Rhea" id="RHEA:13065"/>
        <dbReference type="ChEBI" id="CHEBI:15377"/>
        <dbReference type="ChEBI" id="CHEBI:15378"/>
        <dbReference type="ChEBI" id="CHEBI:30616"/>
        <dbReference type="ChEBI" id="CHEBI:43474"/>
        <dbReference type="ChEBI" id="CHEBI:456216"/>
        <dbReference type="EC" id="5.6.2.4"/>
    </reaction>
</comment>
<evidence type="ECO:0000256" key="5">
    <source>
        <dbReference type="SAM" id="Coils"/>
    </source>
</evidence>
<dbReference type="GO" id="GO:0043138">
    <property type="term" value="F:3'-5' DNA helicase activity"/>
    <property type="evidence" value="ECO:0007669"/>
    <property type="project" value="UniProtKB-EC"/>
</dbReference>
<feature type="region of interest" description="Disordered" evidence="6">
    <location>
        <begin position="356"/>
        <end position="476"/>
    </location>
</feature>
<name>A0A5N5U6F2_9EURY</name>
<dbReference type="InterPro" id="IPR058885">
    <property type="entry name" value="WHD_halobact"/>
</dbReference>
<keyword evidence="5" id="KW-0175">Coiled coil</keyword>
<protein>
    <submittedName>
        <fullName evidence="10">DUF87 domain-containing protein</fullName>
    </submittedName>
</protein>
<feature type="compositionally biased region" description="Basic and acidic residues" evidence="6">
    <location>
        <begin position="406"/>
        <end position="418"/>
    </location>
</feature>
<reference evidence="11 12" key="1">
    <citation type="submission" date="2019-10" db="EMBL/GenBank/DDBJ databases">
        <title>Unraveling microbial dark matter from salterns through culturing: the case of the genus Halosegnis.</title>
        <authorList>
            <person name="Duran-Viseras A."/>
            <person name="Andrei A.-S."/>
            <person name="Vera-Gargallo B."/>
            <person name="Ghai R."/>
            <person name="Sanchez-Porro C."/>
            <person name="Ventosa A."/>
        </authorList>
    </citation>
    <scope>NUCLEOTIDE SEQUENCE [LARGE SCALE GENOMIC DNA]</scope>
    <source>
        <strain evidence="10 11">F17-44</strain>
        <strain evidence="9 12">F18-79</strain>
    </source>
</reference>
<dbReference type="Pfam" id="PF26491">
    <property type="entry name" value="WH_Halo"/>
    <property type="match status" value="1"/>
</dbReference>
<dbReference type="InterPro" id="IPR002789">
    <property type="entry name" value="HerA_central"/>
</dbReference>
<sequence length="648" mass="70488">MSTETITVGEVSAGDAAGQSVELPIVDILTGRGFITGKSGSGKSNSASVIAEKLLDRGYSLMCVDIDGEYYGLKEEYEILHVGADDECDLQVSVEHAEKLASLALEQGVPIILDVSSFLDERDARELLKEVAKQLFAKEKKQKQPFLMLIEEIHEYIPEGGGMDECGRMLVKVGKRGRKHGLGVVGISQRPADVKKDFITQCDWLLWHRLTWSNDTKVAGRILGSEYRGHVEELGDGECFMMSDFEESLRQVQMERKQTFDAGATPGLDDFERPELKSVSDDLMGELETISENEQQRESRVQELELELKDKKERIKQLEAELEEAKDLSAMAERFSRAMLEHASGRAFRTDITGRQSELNEHDESGGTVVTSGDETSRGREAEAGSRAASDGFDHLWSTDSGASRMAEKAGHSERNATGDEADVADPPTGGPTGPEETDTGGVADPTDGASDDDGDTPAPDDIDAPGDVEPSFAGDTERLVVADLRETVESLDPIAREMLAVYRTEPKLSPLDAHVRAGGDGDRTAAYRRNGELRAGDLVEHAGRGGYRSRLRAEIQTRHDGRLGDEALETAVSRVTELLPAVGDGSTEQSADGTDRESREPAESDTEPTATDAEIITESPLANAAKPEVDVADEESEPHERTQTEIL</sequence>
<keyword evidence="12" id="KW-1185">Reference proteome</keyword>
<accession>A0A5N5U548</accession>
<feature type="coiled-coil region" evidence="5">
    <location>
        <begin position="287"/>
        <end position="338"/>
    </location>
</feature>